<feature type="region of interest" description="Disordered" evidence="5">
    <location>
        <begin position="10"/>
        <end position="44"/>
    </location>
</feature>
<evidence type="ECO:0000313" key="9">
    <source>
        <dbReference type="Proteomes" id="UP000594638"/>
    </source>
</evidence>
<feature type="domain" description="Late embryogenesis abundant protein LEA-2 subgroup" evidence="7">
    <location>
        <begin position="131"/>
        <end position="210"/>
    </location>
</feature>
<organism evidence="8 9">
    <name type="scientific">Olea europaea subsp. europaea</name>
    <dbReference type="NCBI Taxonomy" id="158383"/>
    <lineage>
        <taxon>Eukaryota</taxon>
        <taxon>Viridiplantae</taxon>
        <taxon>Streptophyta</taxon>
        <taxon>Embryophyta</taxon>
        <taxon>Tracheophyta</taxon>
        <taxon>Spermatophyta</taxon>
        <taxon>Magnoliopsida</taxon>
        <taxon>eudicotyledons</taxon>
        <taxon>Gunneridae</taxon>
        <taxon>Pentapetalae</taxon>
        <taxon>asterids</taxon>
        <taxon>lamiids</taxon>
        <taxon>Lamiales</taxon>
        <taxon>Oleaceae</taxon>
        <taxon>Oleeae</taxon>
        <taxon>Olea</taxon>
    </lineage>
</organism>
<dbReference type="GO" id="GO:0005886">
    <property type="term" value="C:plasma membrane"/>
    <property type="evidence" value="ECO:0007669"/>
    <property type="project" value="TreeGrafter"/>
</dbReference>
<evidence type="ECO:0000313" key="8">
    <source>
        <dbReference type="EMBL" id="CAA2941279.1"/>
    </source>
</evidence>
<protein>
    <submittedName>
        <fullName evidence="8">NDR1 HIN1 6</fullName>
    </submittedName>
</protein>
<gene>
    <name evidence="8" type="ORF">OLEA9_A059640</name>
</gene>
<reference evidence="8 9" key="1">
    <citation type="submission" date="2019-12" db="EMBL/GenBank/DDBJ databases">
        <authorList>
            <person name="Alioto T."/>
            <person name="Alioto T."/>
            <person name="Gomez Garrido J."/>
        </authorList>
    </citation>
    <scope>NUCLEOTIDE SEQUENCE [LARGE SCALE GENOMIC DNA]</scope>
</reference>
<dbReference type="InterPro" id="IPR044839">
    <property type="entry name" value="NDR1-like"/>
</dbReference>
<evidence type="ECO:0000256" key="3">
    <source>
        <dbReference type="ARBA" id="ARBA00022989"/>
    </source>
</evidence>
<evidence type="ECO:0000256" key="5">
    <source>
        <dbReference type="SAM" id="MobiDB-lite"/>
    </source>
</evidence>
<comment type="caution">
    <text evidence="8">The sequence shown here is derived from an EMBL/GenBank/DDBJ whole genome shotgun (WGS) entry which is preliminary data.</text>
</comment>
<dbReference type="Proteomes" id="UP000594638">
    <property type="component" value="Unassembled WGS sequence"/>
</dbReference>
<accession>A0A8S0PCR9</accession>
<keyword evidence="2 6" id="KW-0812">Transmembrane</keyword>
<dbReference type="Pfam" id="PF03168">
    <property type="entry name" value="LEA_2"/>
    <property type="match status" value="1"/>
</dbReference>
<keyword evidence="3 6" id="KW-1133">Transmembrane helix</keyword>
<feature type="transmembrane region" description="Helical" evidence="6">
    <location>
        <begin position="72"/>
        <end position="98"/>
    </location>
</feature>
<sequence length="258" mass="28965">MADHQRIHPVEVYQGAPPPRPSAPLGSILRLDKGEPQGQGPRHIPIRRNVTFPVVPPPPPPRKKKRSCLCKCICWTLGLLILLLIIIGATIGILYLVFQPKLPKYSVDNLRISDLTLNFDLSLYARFNVKITAYNPNKNIGIYYEKGSHLSVWYKNINLCQGSIPRFYQGYQNKTVLNVALSGQNQYGRTLLKALQEEQQTGRIPLDLKINEPVSIKLKTLKLRKVKIIGTCKLIVDSLSTDSIISIKASTCNFGLKL</sequence>
<name>A0A8S0PCR9_OLEEU</name>
<dbReference type="InterPro" id="IPR004864">
    <property type="entry name" value="LEA_2"/>
</dbReference>
<dbReference type="EMBL" id="CACTIH010000048">
    <property type="protein sequence ID" value="CAA2941279.1"/>
    <property type="molecule type" value="Genomic_DNA"/>
</dbReference>
<dbReference type="GO" id="GO:0098542">
    <property type="term" value="P:defense response to other organism"/>
    <property type="evidence" value="ECO:0007669"/>
    <property type="project" value="InterPro"/>
</dbReference>
<dbReference type="PANTHER" id="PTHR31234:SF72">
    <property type="entry name" value="NDR1_HIN1-LIKE PROTEIN 6"/>
    <property type="match status" value="1"/>
</dbReference>
<evidence type="ECO:0000256" key="6">
    <source>
        <dbReference type="SAM" id="Phobius"/>
    </source>
</evidence>
<evidence type="ECO:0000256" key="2">
    <source>
        <dbReference type="ARBA" id="ARBA00022692"/>
    </source>
</evidence>
<proteinExistence type="predicted"/>
<comment type="subcellular location">
    <subcellularLocation>
        <location evidence="1">Membrane</location>
        <topology evidence="1">Single-pass membrane protein</topology>
    </subcellularLocation>
</comment>
<dbReference type="PANTHER" id="PTHR31234">
    <property type="entry name" value="LATE EMBRYOGENESIS ABUNDANT (LEA) HYDROXYPROLINE-RICH GLYCOPROTEIN FAMILY"/>
    <property type="match status" value="1"/>
</dbReference>
<keyword evidence="4 6" id="KW-0472">Membrane</keyword>
<evidence type="ECO:0000259" key="7">
    <source>
        <dbReference type="Pfam" id="PF03168"/>
    </source>
</evidence>
<keyword evidence="9" id="KW-1185">Reference proteome</keyword>
<dbReference type="AlphaFoldDB" id="A0A8S0PCR9"/>
<evidence type="ECO:0000256" key="4">
    <source>
        <dbReference type="ARBA" id="ARBA00023136"/>
    </source>
</evidence>
<dbReference type="OrthoDB" id="441890at2759"/>
<dbReference type="Gramene" id="OE9A059640T1">
    <property type="protein sequence ID" value="OE9A059640C1"/>
    <property type="gene ID" value="OE9A059640"/>
</dbReference>
<evidence type="ECO:0000256" key="1">
    <source>
        <dbReference type="ARBA" id="ARBA00004167"/>
    </source>
</evidence>